<dbReference type="Proteomes" id="UP001227268">
    <property type="component" value="Unassembled WGS sequence"/>
</dbReference>
<organism evidence="1 2">
    <name type="scientific">Naganishia friedmannii</name>
    <dbReference type="NCBI Taxonomy" id="89922"/>
    <lineage>
        <taxon>Eukaryota</taxon>
        <taxon>Fungi</taxon>
        <taxon>Dikarya</taxon>
        <taxon>Basidiomycota</taxon>
        <taxon>Agaricomycotina</taxon>
        <taxon>Tremellomycetes</taxon>
        <taxon>Filobasidiales</taxon>
        <taxon>Filobasidiaceae</taxon>
        <taxon>Naganishia</taxon>
    </lineage>
</organism>
<reference evidence="1" key="1">
    <citation type="submission" date="2023-04" db="EMBL/GenBank/DDBJ databases">
        <title>Draft Genome sequencing of Naganishia species isolated from polar environments using Oxford Nanopore Technology.</title>
        <authorList>
            <person name="Leo P."/>
            <person name="Venkateswaran K."/>
        </authorList>
    </citation>
    <scope>NUCLEOTIDE SEQUENCE</scope>
    <source>
        <strain evidence="1">MNA-CCFEE 5423</strain>
    </source>
</reference>
<keyword evidence="2" id="KW-1185">Reference proteome</keyword>
<name>A0ACC2W881_9TREE</name>
<evidence type="ECO:0000313" key="1">
    <source>
        <dbReference type="EMBL" id="KAJ9107628.1"/>
    </source>
</evidence>
<evidence type="ECO:0000313" key="2">
    <source>
        <dbReference type="Proteomes" id="UP001227268"/>
    </source>
</evidence>
<dbReference type="EMBL" id="JASBWT010000002">
    <property type="protein sequence ID" value="KAJ9107628.1"/>
    <property type="molecule type" value="Genomic_DNA"/>
</dbReference>
<protein>
    <submittedName>
        <fullName evidence="1">Uncharacterized protein</fullName>
    </submittedName>
</protein>
<proteinExistence type="predicted"/>
<sequence length="1152" mass="124514">MQNTTRRRALPDPVSRGAKTGFIVAEHGHTHGQVNYYLWDPVPNRIHLVDGHSHATPSRSIAWSTHGVLATGLSSGAIHLLDVERWTQPRSADYVAGTGAATTYSHAVNSVPATPGAGSLGSLSIRHNRACNSLVFSKVDPHYLVAGYDKTRSECSLMVWDLELALSHGAYPSVPASAIGSRRFPLGSDGRLDIQVMPGRGSSAQPIQQLLPSETINCVETLHDSVSLVLASSNAKLIRLLDLRTRIPSAATSTAPVTPQAHAGITTYQPTIPSRLSASIASLHPPAASHHIAATSSPAASAELNVGWSTTTRAVYNLVSSRANPYLVASNEEGLGGIVRIWDTRYAHSDVLNFEAGRGGVSVLQWDEDTQGRGGQRLGVGTRDGGVLVYDVVSGDMLSSAAGDTMEDERERQHMDGASWAAVTHVRGASKPTQPLSAFTFLPSPASASSALKSGSQNNVITVCRDGTMFVDTLRLSPCLTNSKTGAAAMVLTTEHALHEITPNEKTDADPLLYEDAPPILLSTANVAVSTAGPDIRRSVSRGRQPELASSGNGGTGSAGGPRATLNIKQLSLTDPPAPGGPYGYGVNSGTAWRHPWTRSPSRGPAGSTISRNSRATTTQQQRGKRGRGRSGLPIEELDEQVWADMLGEDIGVLMKRKAEAGFGLDLMANDLVEMRVPTTGGLLFEWLDRFVHLMSKPAQRVATIDGNDFCLQGVCGIWTGRNTLPPPGASSTKDADRRSMKSSHPSPSFMSPELHTEWNKMPLPLCSHATEPSASHISGRVALDPSANPEYIRTINAILMDRQVDFVEAGLVSDGPKAPHRRLMLAICGELTGERLDIEIARIGQTQVTKAACIALFNKKTQTAVSMLHNSKDEKHRLMGTLLMQKRIEPASVLHMELSDPYLRAMVKSLAGDTSWGEILYDTDLPLLERIVLAIRFVGDDMLSVFLEEQARRCLEDGSLHGIVLLGLTTDGIHLVQRYLDRTGDIQTAAIIGALIPNKIGNVTRWIETYRDMLDGWKCFKARVRFDMMRGSIARYYGENIKTPKQVLLRCNYCQKDLTGNVATSEITSRSYCTNCTNRLPKCSVCLLQIDTAAAEDENGSTLANALVFCQNCHHGGHQKHIIEWFDGDPEDGERHDMCPIAGCECECRRL</sequence>
<accession>A0ACC2W881</accession>
<gene>
    <name evidence="1" type="ORF">QFC21_001088</name>
</gene>
<comment type="caution">
    <text evidence="1">The sequence shown here is derived from an EMBL/GenBank/DDBJ whole genome shotgun (WGS) entry which is preliminary data.</text>
</comment>